<dbReference type="EMBL" id="CAAALY010256044">
    <property type="protein sequence ID" value="VEL37812.1"/>
    <property type="molecule type" value="Genomic_DNA"/>
</dbReference>
<evidence type="ECO:0000313" key="2">
    <source>
        <dbReference type="Proteomes" id="UP000784294"/>
    </source>
</evidence>
<keyword evidence="2" id="KW-1185">Reference proteome</keyword>
<dbReference type="AlphaFoldDB" id="A0A3S5CUD7"/>
<name>A0A3S5CUD7_9PLAT</name>
<evidence type="ECO:0000313" key="1">
    <source>
        <dbReference type="EMBL" id="VEL37812.1"/>
    </source>
</evidence>
<protein>
    <submittedName>
        <fullName evidence="1">Uncharacterized protein</fullName>
    </submittedName>
</protein>
<sequence>MAGRLFAMHSEGEQMKFLAENIVFHSRIICEKIFNTQSMLWSRVQVRVDFEPSSSGTGQKYPTSTHLPSDSCGEAECASEKVGASGQPEAEHAIWKPVKSGVVESSSWKGWLPHQSHHRAGILVKLCLENIGQMVQFRIYPSRNSPTACPFICSSFGNLQLSRTLSEAKDRLCVWTCRHCSTDSISTMADGLRVRTRWSKTIGGAVRDRKMHPPALKLIP</sequence>
<comment type="caution">
    <text evidence="1">The sequence shown here is derived from an EMBL/GenBank/DDBJ whole genome shotgun (WGS) entry which is preliminary data.</text>
</comment>
<reference evidence="1" key="1">
    <citation type="submission" date="2018-11" db="EMBL/GenBank/DDBJ databases">
        <authorList>
            <consortium name="Pathogen Informatics"/>
        </authorList>
    </citation>
    <scope>NUCLEOTIDE SEQUENCE</scope>
</reference>
<organism evidence="1 2">
    <name type="scientific">Protopolystoma xenopodis</name>
    <dbReference type="NCBI Taxonomy" id="117903"/>
    <lineage>
        <taxon>Eukaryota</taxon>
        <taxon>Metazoa</taxon>
        <taxon>Spiralia</taxon>
        <taxon>Lophotrochozoa</taxon>
        <taxon>Platyhelminthes</taxon>
        <taxon>Monogenea</taxon>
        <taxon>Polyopisthocotylea</taxon>
        <taxon>Polystomatidea</taxon>
        <taxon>Polystomatidae</taxon>
        <taxon>Protopolystoma</taxon>
    </lineage>
</organism>
<dbReference type="Proteomes" id="UP000784294">
    <property type="component" value="Unassembled WGS sequence"/>
</dbReference>
<accession>A0A3S5CUD7</accession>
<gene>
    <name evidence="1" type="ORF">PXEA_LOCUS31252</name>
</gene>
<proteinExistence type="predicted"/>